<keyword evidence="3" id="KW-0238">DNA-binding</keyword>
<dbReference type="RefSeq" id="WP_377181146.1">
    <property type="nucleotide sequence ID" value="NZ_JBHUPD010000001.1"/>
</dbReference>
<protein>
    <submittedName>
        <fullName evidence="6">DNA mismatch repair protein MutS</fullName>
    </submittedName>
</protein>
<dbReference type="PANTHER" id="PTHR11361">
    <property type="entry name" value="DNA MISMATCH REPAIR PROTEIN MUTS FAMILY MEMBER"/>
    <property type="match status" value="1"/>
</dbReference>
<dbReference type="SMART" id="SM00534">
    <property type="entry name" value="MUTSac"/>
    <property type="match status" value="1"/>
</dbReference>
<dbReference type="InterPro" id="IPR000432">
    <property type="entry name" value="DNA_mismatch_repair_MutS_C"/>
</dbReference>
<dbReference type="Pfam" id="PF00488">
    <property type="entry name" value="MutS_V"/>
    <property type="match status" value="1"/>
</dbReference>
<dbReference type="Proteomes" id="UP001597557">
    <property type="component" value="Unassembled WGS sequence"/>
</dbReference>
<feature type="transmembrane region" description="Helical" evidence="4">
    <location>
        <begin position="240"/>
        <end position="260"/>
    </location>
</feature>
<evidence type="ECO:0000256" key="1">
    <source>
        <dbReference type="ARBA" id="ARBA00022741"/>
    </source>
</evidence>
<keyword evidence="4" id="KW-0472">Membrane</keyword>
<accession>A0ABW5Y6M6</accession>
<sequence length="601" mass="67268">MQPIITYYQQNAQAAQQQADKFKSESNTYSFIRLAVFLGIGFFIFIGAMMNNATLIAITVPVLLIIFAVLVKKQSKCNQQHKYYSDLKQINDNEIASLQTRGNLYNNGAKFSDEKHFYTSDLDIFGNMSLFQLINRAATTSGSTKLGEWLSAPAGKPVILERQAAAQEIADKNQWKLEFQTLLLFANKTDGDTLKALFAFLKSPLNIPGEVALSKYIQIAPYLMLAAIIGSFFWPIAELAAIVLGIANLAIVSIKSAYIAKSSAIADKISKILSNYASVFEKIEKEDWQSAHNGNLALRIKQDQTSKNIALLARLIEKMSYNLNMLVGILLNIFFLWALKQTIAIEQWKRSNQQSMEDAFEVIADFEAIVSIGGLRFNYPDWTLPQIADGDAYTIIAQNITHPLISSTNRVNNNYELTNAFKIDIITGSNMAGKSTFLRTIGINTVLALCGAPVCADAMQVSIMTVVSYMRIKDSLNESTSTFKAELDRLQMLLKAVEHEYKVFFLIDEMLRGTNSVDKYLGSKAVIEQLIAKKGVGMVATHDLQIAQLEQKYPDYVRNFYFDIQVVDGEMLFDYKIKHGECKTFNASLLLKQIGIDIKTE</sequence>
<proteinExistence type="predicted"/>
<keyword evidence="7" id="KW-1185">Reference proteome</keyword>
<reference evidence="7" key="1">
    <citation type="journal article" date="2019" name="Int. J. Syst. Evol. Microbiol.">
        <title>The Global Catalogue of Microorganisms (GCM) 10K type strain sequencing project: providing services to taxonomists for standard genome sequencing and annotation.</title>
        <authorList>
            <consortium name="The Broad Institute Genomics Platform"/>
            <consortium name="The Broad Institute Genome Sequencing Center for Infectious Disease"/>
            <person name="Wu L."/>
            <person name="Ma J."/>
        </authorList>
    </citation>
    <scope>NUCLEOTIDE SEQUENCE [LARGE SCALE GENOMIC DNA]</scope>
    <source>
        <strain evidence="7">KCTC 22437</strain>
    </source>
</reference>
<feature type="domain" description="DNA mismatch repair proteins mutS family" evidence="5">
    <location>
        <begin position="421"/>
        <end position="596"/>
    </location>
</feature>
<feature type="transmembrane region" description="Helical" evidence="4">
    <location>
        <begin position="321"/>
        <end position="339"/>
    </location>
</feature>
<evidence type="ECO:0000256" key="4">
    <source>
        <dbReference type="SAM" id="Phobius"/>
    </source>
</evidence>
<feature type="transmembrane region" description="Helical" evidence="4">
    <location>
        <begin position="216"/>
        <end position="234"/>
    </location>
</feature>
<dbReference type="PANTHER" id="PTHR11361:SF99">
    <property type="entry name" value="DNA MISMATCH REPAIR PROTEIN"/>
    <property type="match status" value="1"/>
</dbReference>
<keyword evidence="1" id="KW-0547">Nucleotide-binding</keyword>
<comment type="caution">
    <text evidence="6">The sequence shown here is derived from an EMBL/GenBank/DDBJ whole genome shotgun (WGS) entry which is preliminary data.</text>
</comment>
<dbReference type="InterPro" id="IPR036187">
    <property type="entry name" value="DNA_mismatch_repair_MutS_sf"/>
</dbReference>
<dbReference type="EMBL" id="JBHUPD010000001">
    <property type="protein sequence ID" value="MFD2870952.1"/>
    <property type="molecule type" value="Genomic_DNA"/>
</dbReference>
<feature type="transmembrane region" description="Helical" evidence="4">
    <location>
        <begin position="31"/>
        <end position="49"/>
    </location>
</feature>
<keyword evidence="2" id="KW-0067">ATP-binding</keyword>
<evidence type="ECO:0000313" key="7">
    <source>
        <dbReference type="Proteomes" id="UP001597557"/>
    </source>
</evidence>
<dbReference type="SUPFAM" id="SSF48334">
    <property type="entry name" value="DNA repair protein MutS, domain III"/>
    <property type="match status" value="1"/>
</dbReference>
<evidence type="ECO:0000313" key="6">
    <source>
        <dbReference type="EMBL" id="MFD2870952.1"/>
    </source>
</evidence>
<feature type="transmembrane region" description="Helical" evidence="4">
    <location>
        <begin position="55"/>
        <end position="71"/>
    </location>
</feature>
<name>A0ABW5Y6M6_9SPHI</name>
<dbReference type="Gene3D" id="3.40.50.300">
    <property type="entry name" value="P-loop containing nucleotide triphosphate hydrolases"/>
    <property type="match status" value="1"/>
</dbReference>
<gene>
    <name evidence="6" type="ORF">ACFS5N_00650</name>
</gene>
<evidence type="ECO:0000256" key="3">
    <source>
        <dbReference type="ARBA" id="ARBA00023125"/>
    </source>
</evidence>
<keyword evidence="4" id="KW-0812">Transmembrane</keyword>
<keyword evidence="4" id="KW-1133">Transmembrane helix</keyword>
<evidence type="ECO:0000256" key="2">
    <source>
        <dbReference type="ARBA" id="ARBA00022840"/>
    </source>
</evidence>
<dbReference type="Gene3D" id="1.10.1420.10">
    <property type="match status" value="1"/>
</dbReference>
<dbReference type="InterPro" id="IPR045076">
    <property type="entry name" value="MutS"/>
</dbReference>
<dbReference type="InterPro" id="IPR027417">
    <property type="entry name" value="P-loop_NTPase"/>
</dbReference>
<organism evidence="6 7">
    <name type="scientific">Mucilaginibacter ximonensis</name>
    <dbReference type="NCBI Taxonomy" id="538021"/>
    <lineage>
        <taxon>Bacteria</taxon>
        <taxon>Pseudomonadati</taxon>
        <taxon>Bacteroidota</taxon>
        <taxon>Sphingobacteriia</taxon>
        <taxon>Sphingobacteriales</taxon>
        <taxon>Sphingobacteriaceae</taxon>
        <taxon>Mucilaginibacter</taxon>
    </lineage>
</organism>
<dbReference type="SUPFAM" id="SSF52540">
    <property type="entry name" value="P-loop containing nucleoside triphosphate hydrolases"/>
    <property type="match status" value="1"/>
</dbReference>
<evidence type="ECO:0000259" key="5">
    <source>
        <dbReference type="SMART" id="SM00534"/>
    </source>
</evidence>